<keyword evidence="2" id="KW-1185">Reference proteome</keyword>
<organism evidence="1 2">
    <name type="scientific">Caerostris extrusa</name>
    <name type="common">Bark spider</name>
    <name type="synonym">Caerostris bankana</name>
    <dbReference type="NCBI Taxonomy" id="172846"/>
    <lineage>
        <taxon>Eukaryota</taxon>
        <taxon>Metazoa</taxon>
        <taxon>Ecdysozoa</taxon>
        <taxon>Arthropoda</taxon>
        <taxon>Chelicerata</taxon>
        <taxon>Arachnida</taxon>
        <taxon>Araneae</taxon>
        <taxon>Araneomorphae</taxon>
        <taxon>Entelegynae</taxon>
        <taxon>Araneoidea</taxon>
        <taxon>Araneidae</taxon>
        <taxon>Caerostris</taxon>
    </lineage>
</organism>
<evidence type="ECO:0000313" key="2">
    <source>
        <dbReference type="Proteomes" id="UP001054945"/>
    </source>
</evidence>
<sequence length="85" mass="9539">MGTINFEGLTAGNLLLPYNKKMGTINFEGLTGNHLIPYNMKNWARLTLNCLPENHLIPYNKKMGTIKFEGLTGNLTPIHKENGHD</sequence>
<gene>
    <name evidence="1" type="ORF">CEXT_279441</name>
</gene>
<name>A0AAV4XEB1_CAEEX</name>
<dbReference type="EMBL" id="BPLR01017678">
    <property type="protein sequence ID" value="GIY93561.1"/>
    <property type="molecule type" value="Genomic_DNA"/>
</dbReference>
<reference evidence="1 2" key="1">
    <citation type="submission" date="2021-06" db="EMBL/GenBank/DDBJ databases">
        <title>Caerostris extrusa draft genome.</title>
        <authorList>
            <person name="Kono N."/>
            <person name="Arakawa K."/>
        </authorList>
    </citation>
    <scope>NUCLEOTIDE SEQUENCE [LARGE SCALE GENOMIC DNA]</scope>
</reference>
<comment type="caution">
    <text evidence="1">The sequence shown here is derived from an EMBL/GenBank/DDBJ whole genome shotgun (WGS) entry which is preliminary data.</text>
</comment>
<dbReference type="Proteomes" id="UP001054945">
    <property type="component" value="Unassembled WGS sequence"/>
</dbReference>
<proteinExistence type="predicted"/>
<protein>
    <submittedName>
        <fullName evidence="1">Uncharacterized protein</fullName>
    </submittedName>
</protein>
<dbReference type="AlphaFoldDB" id="A0AAV4XEB1"/>
<evidence type="ECO:0000313" key="1">
    <source>
        <dbReference type="EMBL" id="GIY93561.1"/>
    </source>
</evidence>
<accession>A0AAV4XEB1</accession>